<organism evidence="2 3">
    <name type="scientific">Paracoccus chinensis</name>
    <dbReference type="NCBI Taxonomy" id="525640"/>
    <lineage>
        <taxon>Bacteria</taxon>
        <taxon>Pseudomonadati</taxon>
        <taxon>Pseudomonadota</taxon>
        <taxon>Alphaproteobacteria</taxon>
        <taxon>Rhodobacterales</taxon>
        <taxon>Paracoccaceae</taxon>
        <taxon>Paracoccus</taxon>
    </lineage>
</organism>
<dbReference type="PANTHER" id="PTHR35813">
    <property type="entry name" value="INNER MEMBRANE PROTEIN YBAN"/>
    <property type="match status" value="1"/>
</dbReference>
<dbReference type="PIRSF" id="PIRSF016789">
    <property type="entry name" value="DUF454"/>
    <property type="match status" value="1"/>
</dbReference>
<feature type="transmembrane region" description="Helical" evidence="1">
    <location>
        <begin position="96"/>
        <end position="114"/>
    </location>
</feature>
<dbReference type="PANTHER" id="PTHR35813:SF1">
    <property type="entry name" value="INNER MEMBRANE PROTEIN YBAN"/>
    <property type="match status" value="1"/>
</dbReference>
<dbReference type="STRING" id="525640.SAMN04487971_101145"/>
<dbReference type="EMBL" id="FNGE01000001">
    <property type="protein sequence ID" value="SDK48332.1"/>
    <property type="molecule type" value="Genomic_DNA"/>
</dbReference>
<feature type="transmembrane region" description="Helical" evidence="1">
    <location>
        <begin position="6"/>
        <end position="38"/>
    </location>
</feature>
<evidence type="ECO:0000256" key="1">
    <source>
        <dbReference type="SAM" id="Phobius"/>
    </source>
</evidence>
<proteinExistence type="predicted"/>
<dbReference type="RefSeq" id="WP_090751625.1">
    <property type="nucleotide sequence ID" value="NZ_FNGE01000001.1"/>
</dbReference>
<evidence type="ECO:0008006" key="4">
    <source>
        <dbReference type="Google" id="ProtNLM"/>
    </source>
</evidence>
<accession>A0A1G9C9I5</accession>
<gene>
    <name evidence="2" type="ORF">SAMN04487971_101145</name>
</gene>
<dbReference type="InterPro" id="IPR007401">
    <property type="entry name" value="DUF454"/>
</dbReference>
<evidence type="ECO:0000313" key="2">
    <source>
        <dbReference type="EMBL" id="SDK48332.1"/>
    </source>
</evidence>
<dbReference type="AlphaFoldDB" id="A0A1G9C9I5"/>
<evidence type="ECO:0000313" key="3">
    <source>
        <dbReference type="Proteomes" id="UP000199555"/>
    </source>
</evidence>
<dbReference type="OrthoDB" id="9816293at2"/>
<keyword evidence="1" id="KW-0472">Membrane</keyword>
<dbReference type="Proteomes" id="UP000199555">
    <property type="component" value="Unassembled WGS sequence"/>
</dbReference>
<sequence>MRLLWGAIGILAVVLAFAGTVLPIMPTVPFLIVAAFAFNRSSPRFHDMLMTHPVFGPQIRDWQEHRAIDPRVKVIVCVSMAVGLCVSWFILPHPYWAVQVAVLSAVAVFIVTRANPPTHP</sequence>
<protein>
    <recommendedName>
        <fullName evidence="4">Inner membrane protein</fullName>
    </recommendedName>
</protein>
<name>A0A1G9C9I5_9RHOB</name>
<feature type="transmembrane region" description="Helical" evidence="1">
    <location>
        <begin position="72"/>
        <end position="90"/>
    </location>
</feature>
<dbReference type="GO" id="GO:0005886">
    <property type="term" value="C:plasma membrane"/>
    <property type="evidence" value="ECO:0007669"/>
    <property type="project" value="TreeGrafter"/>
</dbReference>
<keyword evidence="3" id="KW-1185">Reference proteome</keyword>
<keyword evidence="1" id="KW-1133">Transmembrane helix</keyword>
<keyword evidence="1" id="KW-0812">Transmembrane</keyword>
<dbReference type="Pfam" id="PF04304">
    <property type="entry name" value="DUF454"/>
    <property type="match status" value="1"/>
</dbReference>
<reference evidence="3" key="1">
    <citation type="submission" date="2016-10" db="EMBL/GenBank/DDBJ databases">
        <authorList>
            <person name="Varghese N."/>
            <person name="Submissions S."/>
        </authorList>
    </citation>
    <scope>NUCLEOTIDE SEQUENCE [LARGE SCALE GENOMIC DNA]</scope>
    <source>
        <strain evidence="3">CGMCC 1.7655</strain>
    </source>
</reference>